<proteinExistence type="predicted"/>
<dbReference type="PANTHER" id="PTHR45523">
    <property type="entry name" value="TETRATRICOPEPTIDE REPEAT (TPR)-CONTAINING PROTEIN-RELATED"/>
    <property type="match status" value="1"/>
</dbReference>
<feature type="domain" description="C3H1-type" evidence="9">
    <location>
        <begin position="860"/>
        <end position="881"/>
    </location>
</feature>
<comment type="caution">
    <text evidence="10">The sequence shown here is derived from an EMBL/GenBank/DDBJ whole genome shotgun (WGS) entry which is preliminary data.</text>
</comment>
<dbReference type="Pfam" id="PF13181">
    <property type="entry name" value="TPR_8"/>
    <property type="match status" value="2"/>
</dbReference>
<dbReference type="Pfam" id="PF13424">
    <property type="entry name" value="TPR_12"/>
    <property type="match status" value="1"/>
</dbReference>
<dbReference type="Pfam" id="PF07719">
    <property type="entry name" value="TPR_2"/>
    <property type="match status" value="1"/>
</dbReference>
<keyword evidence="10" id="KW-0328">Glycosyltransferase</keyword>
<dbReference type="Pfam" id="PF00642">
    <property type="entry name" value="zf-CCCH"/>
    <property type="match status" value="4"/>
</dbReference>
<keyword evidence="3 7" id="KW-0863">Zinc-finger</keyword>
<dbReference type="InterPro" id="IPR011990">
    <property type="entry name" value="TPR-like_helical_dom_sf"/>
</dbReference>
<evidence type="ECO:0000256" key="1">
    <source>
        <dbReference type="ARBA" id="ARBA00022723"/>
    </source>
</evidence>
<feature type="region of interest" description="Disordered" evidence="8">
    <location>
        <begin position="1"/>
        <end position="25"/>
    </location>
</feature>
<feature type="compositionally biased region" description="Basic and acidic residues" evidence="8">
    <location>
        <begin position="735"/>
        <end position="778"/>
    </location>
</feature>
<dbReference type="InterPro" id="IPR000571">
    <property type="entry name" value="Znf_CCCH"/>
</dbReference>
<feature type="compositionally biased region" description="Basic residues" evidence="8">
    <location>
        <begin position="87"/>
        <end position="97"/>
    </location>
</feature>
<name>A0A834SRD2_9FABA</name>
<feature type="zinc finger region" description="C3H1-type" evidence="7">
    <location>
        <begin position="860"/>
        <end position="881"/>
    </location>
</feature>
<reference evidence="10" key="1">
    <citation type="submission" date="2020-09" db="EMBL/GenBank/DDBJ databases">
        <title>Genome-Enabled Discovery of Anthraquinone Biosynthesis in Senna tora.</title>
        <authorList>
            <person name="Kang S.-H."/>
            <person name="Pandey R.P."/>
            <person name="Lee C.-M."/>
            <person name="Sim J.-S."/>
            <person name="Jeong J.-T."/>
            <person name="Choi B.-S."/>
            <person name="Jung M."/>
            <person name="Ginzburg D."/>
            <person name="Zhao K."/>
            <person name="Won S.Y."/>
            <person name="Oh T.-J."/>
            <person name="Yu Y."/>
            <person name="Kim N.-H."/>
            <person name="Lee O.R."/>
            <person name="Lee T.-H."/>
            <person name="Bashyal P."/>
            <person name="Kim T.-S."/>
            <person name="Lee W.-H."/>
            <person name="Kawkins C."/>
            <person name="Kim C.-K."/>
            <person name="Kim J.S."/>
            <person name="Ahn B.O."/>
            <person name="Rhee S.Y."/>
            <person name="Sohng J.K."/>
        </authorList>
    </citation>
    <scope>NUCLEOTIDE SEQUENCE</scope>
    <source>
        <tissue evidence="10">Leaf</tissue>
    </source>
</reference>
<feature type="repeat" description="TPR" evidence="6">
    <location>
        <begin position="145"/>
        <end position="178"/>
    </location>
</feature>
<dbReference type="InterPro" id="IPR013105">
    <property type="entry name" value="TPR_2"/>
</dbReference>
<organism evidence="10 11">
    <name type="scientific">Senna tora</name>
    <dbReference type="NCBI Taxonomy" id="362788"/>
    <lineage>
        <taxon>Eukaryota</taxon>
        <taxon>Viridiplantae</taxon>
        <taxon>Streptophyta</taxon>
        <taxon>Embryophyta</taxon>
        <taxon>Tracheophyta</taxon>
        <taxon>Spermatophyta</taxon>
        <taxon>Magnoliopsida</taxon>
        <taxon>eudicotyledons</taxon>
        <taxon>Gunneridae</taxon>
        <taxon>Pentapetalae</taxon>
        <taxon>rosids</taxon>
        <taxon>fabids</taxon>
        <taxon>Fabales</taxon>
        <taxon>Fabaceae</taxon>
        <taxon>Caesalpinioideae</taxon>
        <taxon>Cassia clade</taxon>
        <taxon>Senna</taxon>
    </lineage>
</organism>
<dbReference type="Gene3D" id="1.25.40.10">
    <property type="entry name" value="Tetratricopeptide repeat domain"/>
    <property type="match status" value="5"/>
</dbReference>
<evidence type="ECO:0000256" key="2">
    <source>
        <dbReference type="ARBA" id="ARBA00022737"/>
    </source>
</evidence>
<dbReference type="OrthoDB" id="9991317at2759"/>
<dbReference type="Gene3D" id="4.10.1000.10">
    <property type="entry name" value="Zinc finger, CCCH-type"/>
    <property type="match status" value="2"/>
</dbReference>
<evidence type="ECO:0000256" key="8">
    <source>
        <dbReference type="SAM" id="MobiDB-lite"/>
    </source>
</evidence>
<dbReference type="SUPFAM" id="SSF48452">
    <property type="entry name" value="TPR-like"/>
    <property type="match status" value="2"/>
</dbReference>
<feature type="compositionally biased region" description="Basic and acidic residues" evidence="8">
    <location>
        <begin position="72"/>
        <end position="86"/>
    </location>
</feature>
<feature type="domain" description="C3H1-type" evidence="9">
    <location>
        <begin position="828"/>
        <end position="856"/>
    </location>
</feature>
<feature type="domain" description="C3H1-type" evidence="9">
    <location>
        <begin position="1080"/>
        <end position="1108"/>
    </location>
</feature>
<protein>
    <submittedName>
        <fullName evidence="10">Putative UDP-N-acetylglucosamine--peptide N-acetylglucosaminyltransferase SPINDLY isoform X1</fullName>
    </submittedName>
</protein>
<dbReference type="Gene3D" id="2.30.30.1190">
    <property type="match status" value="1"/>
</dbReference>
<dbReference type="GO" id="GO:0008270">
    <property type="term" value="F:zinc ion binding"/>
    <property type="evidence" value="ECO:0007669"/>
    <property type="project" value="UniProtKB-KW"/>
</dbReference>
<dbReference type="SMART" id="SM00028">
    <property type="entry name" value="TPR"/>
    <property type="match status" value="8"/>
</dbReference>
<accession>A0A834SRD2</accession>
<feature type="region of interest" description="Disordered" evidence="8">
    <location>
        <begin position="37"/>
        <end position="112"/>
    </location>
</feature>
<feature type="domain" description="C3H1-type" evidence="9">
    <location>
        <begin position="1035"/>
        <end position="1063"/>
    </location>
</feature>
<dbReference type="PROSITE" id="PS50103">
    <property type="entry name" value="ZF_C3H1"/>
    <property type="match status" value="5"/>
</dbReference>
<keyword evidence="4 6" id="KW-0802">TPR repeat</keyword>
<dbReference type="EMBL" id="JAAIUW010000012">
    <property type="protein sequence ID" value="KAF7805997.1"/>
    <property type="molecule type" value="Genomic_DNA"/>
</dbReference>
<evidence type="ECO:0000256" key="6">
    <source>
        <dbReference type="PROSITE-ProRule" id="PRU00339"/>
    </source>
</evidence>
<dbReference type="InterPro" id="IPR019734">
    <property type="entry name" value="TPR_rpt"/>
</dbReference>
<dbReference type="Proteomes" id="UP000634136">
    <property type="component" value="Unassembled WGS sequence"/>
</dbReference>
<evidence type="ECO:0000256" key="5">
    <source>
        <dbReference type="ARBA" id="ARBA00022833"/>
    </source>
</evidence>
<sequence>MPEPLEARNHVLPPKPDLGAEESSKILQPAKLVVLADLNVDPPEADEDDSPHVPPPEASRLTNDENSPDKSMLSKETDGTEGEPKKLNKPGKCRSRLSKTDSSVDCGADANGDQHIQGVASSREEKVSSLKTGLVHVARKMPKNAHAHFILGLMYQRLGQPQKAVSAYEKAVEILHRYEAEISRPELLTLVQIHHAQCLILESSAESSSDKELEPQELEEILSKMKESMQMDIRQAAVWNTLGFILLKTGRVLSAITVLSSLLAIAPDNYDCLGNLGISYLQSGNLELSAKCFQELILKDQNHPAALINYAALLLCKYASVVTGAGASAAEGASVDQVAAVNAAKECLLAAIKADAKSGHVWANLANAFYLCGDHRSSSKCLEKAAKLDPNCMSTRYAVAVHRIKDAERSQDPSDQLSWAGNEMASIIRDGDSSLVELPVAWAGLAMVHKAQHEIAAGFETEQNKLMEVEERAVCILKQAVAEDPDDAVHWHQLGLHSLCTRQFKTSQKYLKAAVVRDKDCSYAWSNLGVSLQLSEEPSKAEEVYKQALALATTQQSHAILCNLGNLYRQQKQYQRAKAMFTKSLELRPGYAPAYNNLGLVFVAEGLWEEAKYCFDKALQADPLLDAAKSNGIKALTIYLSSTLDSYSSLDILPVPKPQEMEATLLLCFQVSSGNYIRLQGLKCGGRMDPSESDKTAVSSSVVDAEVGFQSPPTSPNSYHDPETSDLNHQAQPDSLHEELQDKLDLKDKDEGGETEKKDSEVDDATKAGADESEKKEGFDEDNWNWDENENVNDGDNDKLGIDDVIVGDEVENKDEESSGRTHQYPVRPEAEDCAFYLKTGTCKFGFNCKFNHPLKRKNQYYLKSGGCKFGKACKFNHTRGKCSAAPILELNFLGLPIRMGEKECPYYMRTGSCKFGAQCKFNHPDPTVVGGSDPTSGYGNGGAIPLQGVSQPSVPSWSSPRALNETAPFVPMMLPPSQGVSPQSSEWNGYQAPVYLSERSMHTPSTFVVNNPAIETNAYMHHQKQMQVEEFPERPGEPECSYFLKTGNCKFKSNCKFHHPKNRIARPPCILSDKGLPLRPDQNVCSHYSRYGICKFGPSCKFDHPINPLPSTMSGLDQQDSYTDSASMEVAEMAGNGGASDAAIQQPV</sequence>
<dbReference type="Pfam" id="PF14559">
    <property type="entry name" value="TPR_19"/>
    <property type="match status" value="1"/>
</dbReference>
<evidence type="ECO:0000313" key="11">
    <source>
        <dbReference type="Proteomes" id="UP000634136"/>
    </source>
</evidence>
<keyword evidence="2" id="KW-0677">Repeat</keyword>
<feature type="domain" description="C3H1-type" evidence="9">
    <location>
        <begin position="899"/>
        <end position="927"/>
    </location>
</feature>
<feature type="zinc finger region" description="C3H1-type" evidence="7">
    <location>
        <begin position="899"/>
        <end position="927"/>
    </location>
</feature>
<dbReference type="PANTHER" id="PTHR45523:SF1">
    <property type="entry name" value="TETRATRICOPEPTIDE REPEAT (TPR)-CONTAINING PROTEIN"/>
    <property type="match status" value="1"/>
</dbReference>
<feature type="compositionally biased region" description="Acidic residues" evidence="8">
    <location>
        <begin position="779"/>
        <end position="795"/>
    </location>
</feature>
<gene>
    <name evidence="10" type="ORF">G2W53_038158</name>
</gene>
<evidence type="ECO:0000256" key="7">
    <source>
        <dbReference type="PROSITE-ProRule" id="PRU00723"/>
    </source>
</evidence>
<keyword evidence="11" id="KW-1185">Reference proteome</keyword>
<feature type="repeat" description="TPR" evidence="6">
    <location>
        <begin position="359"/>
        <end position="392"/>
    </location>
</feature>
<feature type="repeat" description="TPR" evidence="6">
    <location>
        <begin position="592"/>
        <end position="625"/>
    </location>
</feature>
<feature type="zinc finger region" description="C3H1-type" evidence="7">
    <location>
        <begin position="1080"/>
        <end position="1108"/>
    </location>
</feature>
<feature type="zinc finger region" description="C3H1-type" evidence="7">
    <location>
        <begin position="828"/>
        <end position="856"/>
    </location>
</feature>
<keyword evidence="1 7" id="KW-0479">Metal-binding</keyword>
<dbReference type="PROSITE" id="PS50005">
    <property type="entry name" value="TPR"/>
    <property type="match status" value="5"/>
</dbReference>
<keyword evidence="10" id="KW-0808">Transferase</keyword>
<dbReference type="InterPro" id="IPR036855">
    <property type="entry name" value="Znf_CCCH_sf"/>
</dbReference>
<dbReference type="SUPFAM" id="SSF90229">
    <property type="entry name" value="CCCH zinc finger"/>
    <property type="match status" value="4"/>
</dbReference>
<dbReference type="Pfam" id="PF14608">
    <property type="entry name" value="zf-CCCH_2"/>
    <property type="match status" value="1"/>
</dbReference>
<dbReference type="GO" id="GO:0016757">
    <property type="term" value="F:glycosyltransferase activity"/>
    <property type="evidence" value="ECO:0007669"/>
    <property type="project" value="UniProtKB-KW"/>
</dbReference>
<dbReference type="PROSITE" id="PS50293">
    <property type="entry name" value="TPR_REGION"/>
    <property type="match status" value="2"/>
</dbReference>
<dbReference type="AlphaFoldDB" id="A0A834SRD2"/>
<feature type="repeat" description="TPR" evidence="6">
    <location>
        <begin position="558"/>
        <end position="591"/>
    </location>
</feature>
<evidence type="ECO:0000256" key="3">
    <source>
        <dbReference type="ARBA" id="ARBA00022771"/>
    </source>
</evidence>
<evidence type="ECO:0000313" key="10">
    <source>
        <dbReference type="EMBL" id="KAF7805997.1"/>
    </source>
</evidence>
<feature type="region of interest" description="Disordered" evidence="8">
    <location>
        <begin position="688"/>
        <end position="801"/>
    </location>
</feature>
<evidence type="ECO:0000256" key="4">
    <source>
        <dbReference type="ARBA" id="ARBA00022803"/>
    </source>
</evidence>
<dbReference type="SMART" id="SM00356">
    <property type="entry name" value="ZnF_C3H1"/>
    <property type="match status" value="5"/>
</dbReference>
<keyword evidence="5 7" id="KW-0862">Zinc</keyword>
<evidence type="ECO:0000259" key="9">
    <source>
        <dbReference type="PROSITE" id="PS50103"/>
    </source>
</evidence>
<feature type="repeat" description="TPR" evidence="6">
    <location>
        <begin position="236"/>
        <end position="269"/>
    </location>
</feature>
<feature type="zinc finger region" description="C3H1-type" evidence="7">
    <location>
        <begin position="1035"/>
        <end position="1063"/>
    </location>
</feature>